<name>C1MPQ7_MICPC</name>
<dbReference type="SUPFAM" id="SSF51735">
    <property type="entry name" value="NAD(P)-binding Rossmann-fold domains"/>
    <property type="match status" value="1"/>
</dbReference>
<dbReference type="PANTHER" id="PTHR42898:SF6">
    <property type="entry name" value="NADP-DEPENDENT MANNITOL DEHYDROGENASE"/>
    <property type="match status" value="1"/>
</dbReference>
<accession>C1MPQ7</accession>
<sequence>MSDAEIESEPTSPWRLDGYRAVVTGSTKGIGLATAREFVALGASVLIVGRDIESVLDVVNGEFVTGAAHAFAGDISTPAGRAELVDEVAALWPDGIDILVNNAGTNVRKAALDATDEEYDRIMDLNLRATYELCRALHPALRNAPSGRPTIVNVASAAGVQSTGSGAAYAMSKAAVIQLTKTLACEWAPRVRVNAIAPWVTWTPLLENTIDADATGHQRESLRKAERATPLGRAARAEEMAAAIAFFAMPASSYVTGQTLSVDGGLLVEGFAGACVDRGEGE</sequence>
<dbReference type="KEGG" id="mpp:MICPUCDRAFT_32788"/>
<protein>
    <submittedName>
        <fullName evidence="2">Tropine reductase i</fullName>
    </submittedName>
</protein>
<dbReference type="RefSeq" id="XP_003057994.1">
    <property type="nucleotide sequence ID" value="XM_003057948.1"/>
</dbReference>
<dbReference type="OrthoDB" id="417891at2759"/>
<dbReference type="AlphaFoldDB" id="C1MPQ7"/>
<dbReference type="Gene3D" id="3.40.50.720">
    <property type="entry name" value="NAD(P)-binding Rossmann-like Domain"/>
    <property type="match status" value="1"/>
</dbReference>
<reference evidence="2 3" key="1">
    <citation type="journal article" date="2009" name="Science">
        <title>Green evolution and dynamic adaptations revealed by genomes of the marine picoeukaryotes Micromonas.</title>
        <authorList>
            <person name="Worden A.Z."/>
            <person name="Lee J.H."/>
            <person name="Mock T."/>
            <person name="Rouze P."/>
            <person name="Simmons M.P."/>
            <person name="Aerts A.L."/>
            <person name="Allen A.E."/>
            <person name="Cuvelier M.L."/>
            <person name="Derelle E."/>
            <person name="Everett M.V."/>
            <person name="Foulon E."/>
            <person name="Grimwood J."/>
            <person name="Gundlach H."/>
            <person name="Henrissat B."/>
            <person name="Napoli C."/>
            <person name="McDonald S.M."/>
            <person name="Parker M.S."/>
            <person name="Rombauts S."/>
            <person name="Salamov A."/>
            <person name="Von Dassow P."/>
            <person name="Badger J.H."/>
            <person name="Coutinho P.M."/>
            <person name="Demir E."/>
            <person name="Dubchak I."/>
            <person name="Gentemann C."/>
            <person name="Eikrem W."/>
            <person name="Gready J.E."/>
            <person name="John U."/>
            <person name="Lanier W."/>
            <person name="Lindquist E.A."/>
            <person name="Lucas S."/>
            <person name="Mayer K.F."/>
            <person name="Moreau H."/>
            <person name="Not F."/>
            <person name="Otillar R."/>
            <person name="Panaud O."/>
            <person name="Pangilinan J."/>
            <person name="Paulsen I."/>
            <person name="Piegu B."/>
            <person name="Poliakov A."/>
            <person name="Robbens S."/>
            <person name="Schmutz J."/>
            <person name="Toulza E."/>
            <person name="Wyss T."/>
            <person name="Zelensky A."/>
            <person name="Zhou K."/>
            <person name="Armbrust E.V."/>
            <person name="Bhattacharya D."/>
            <person name="Goodenough U.W."/>
            <person name="Van de Peer Y."/>
            <person name="Grigoriev I.V."/>
        </authorList>
    </citation>
    <scope>NUCLEOTIDE SEQUENCE [LARGE SCALE GENOMIC DNA]</scope>
    <source>
        <strain evidence="2 3">CCMP1545</strain>
    </source>
</reference>
<dbReference type="PRINTS" id="PR00080">
    <property type="entry name" value="SDRFAMILY"/>
</dbReference>
<dbReference type="Pfam" id="PF13561">
    <property type="entry name" value="adh_short_C2"/>
    <property type="match status" value="1"/>
</dbReference>
<dbReference type="Proteomes" id="UP000001876">
    <property type="component" value="Unassembled WGS sequence"/>
</dbReference>
<keyword evidence="3" id="KW-1185">Reference proteome</keyword>
<evidence type="ECO:0000313" key="3">
    <source>
        <dbReference type="Proteomes" id="UP000001876"/>
    </source>
</evidence>
<dbReference type="PROSITE" id="PS00061">
    <property type="entry name" value="ADH_SHORT"/>
    <property type="match status" value="1"/>
</dbReference>
<dbReference type="InterPro" id="IPR036291">
    <property type="entry name" value="NAD(P)-bd_dom_sf"/>
</dbReference>
<dbReference type="InterPro" id="IPR002347">
    <property type="entry name" value="SDR_fam"/>
</dbReference>
<evidence type="ECO:0000256" key="1">
    <source>
        <dbReference type="ARBA" id="ARBA00023002"/>
    </source>
</evidence>
<dbReference type="PANTHER" id="PTHR42898">
    <property type="entry name" value="TROPINONE REDUCTASE"/>
    <property type="match status" value="1"/>
</dbReference>
<gene>
    <name evidence="2" type="primary">TR-1</name>
    <name evidence="2" type="ORF">MICPUCDRAFT_32788</name>
</gene>
<organism evidence="3">
    <name type="scientific">Micromonas pusilla (strain CCMP1545)</name>
    <name type="common">Picoplanktonic green alga</name>
    <dbReference type="NCBI Taxonomy" id="564608"/>
    <lineage>
        <taxon>Eukaryota</taxon>
        <taxon>Viridiplantae</taxon>
        <taxon>Chlorophyta</taxon>
        <taxon>Mamiellophyceae</taxon>
        <taxon>Mamiellales</taxon>
        <taxon>Mamiellaceae</taxon>
        <taxon>Micromonas</taxon>
    </lineage>
</organism>
<dbReference type="STRING" id="564608.C1MPQ7"/>
<dbReference type="FunFam" id="3.40.50.720:FF:000084">
    <property type="entry name" value="Short-chain dehydrogenase reductase"/>
    <property type="match status" value="1"/>
</dbReference>
<dbReference type="eggNOG" id="KOG0725">
    <property type="taxonomic scope" value="Eukaryota"/>
</dbReference>
<dbReference type="OMA" id="RWINGAH"/>
<dbReference type="GO" id="GO:0016491">
    <property type="term" value="F:oxidoreductase activity"/>
    <property type="evidence" value="ECO:0007669"/>
    <property type="project" value="UniProtKB-KW"/>
</dbReference>
<dbReference type="GeneID" id="9683094"/>
<dbReference type="InterPro" id="IPR020904">
    <property type="entry name" value="Sc_DH/Rdtase_CS"/>
</dbReference>
<dbReference type="EMBL" id="GG663738">
    <property type="protein sequence ID" value="EEH57945.1"/>
    <property type="molecule type" value="Genomic_DNA"/>
</dbReference>
<proteinExistence type="predicted"/>
<dbReference type="InterPro" id="IPR045000">
    <property type="entry name" value="TR"/>
</dbReference>
<keyword evidence="1" id="KW-0560">Oxidoreductase</keyword>
<dbReference type="PRINTS" id="PR00081">
    <property type="entry name" value="GDHRDH"/>
</dbReference>
<evidence type="ECO:0000313" key="2">
    <source>
        <dbReference type="EMBL" id="EEH57945.1"/>
    </source>
</evidence>